<feature type="compositionally biased region" description="Gly residues" evidence="5">
    <location>
        <begin position="1965"/>
        <end position="1974"/>
    </location>
</feature>
<feature type="region of interest" description="Disordered" evidence="5">
    <location>
        <begin position="1212"/>
        <end position="1234"/>
    </location>
</feature>
<sequence>MASADVDVGYVAGHLGLDQLAITTLTTEPTVDLVSSLLRAVAAKAHEYDELYAAKLQADIELEAAVRSSESRLQTYKATADNALKELQEMRQKLKEQETNHQSLDNELQTLKAKNSDHVAEVKALTNQIETLQASNRTNLSIIESHNRRDESVADELSKQHQRNVDLGRQLATLQQSEQTAKGQLGSAKYREESLKQQLDMAQRNAEWLENELKTKTDQGLKHRKEKGARIAELQQECEDARGQADNLRRSEQQLRERLEAMQTRADEALVKLQKQEAAFASMVESYKSEIEDQQRLVDMSSQLSQKHQSRVRELESEKERLKDNYENELRRVRLELEQERNTTLEMEEKIRKLEAELDELQLRVSQGRQTGAQLQDASVQPGSAPQTPRANGSAVANRALSPFATPGSIRNKGALSATQAIDQLYQAKGQLVSEKRRNQQLSEELDNVIAALEAKAPEVQELQAENDTLRNEISRMSELSQQSFEERDAARKAARKAEGALASTQTEAKILKVQLRDLGTQIQMLVFNIYALEKGMDQLSEEEKYRLSQLEKGEISEEALSDMSDTHQFITQKLVVFKDIKSLREKNEELLRITRELAEQLESEETLAAKHQAMMDHEKVVQLERELQHMAEESKSAKNTMESYKMERDMFRRILQQRGSGGGDDSLRRSSIDDSQRPPLASIEGDQAEVLNEALRKLQSEYDHFRDAQEDVRKDLRNQIETLSHDRNALQTERIKLQGEVRVESERRDMLQSNYVALQAENSELRKQSQTLLSTTAKQDLRTQQVAEELVDTKGLLDSMRNETANLKAEKKLWKEIQDRMSKDNEGLIEEKNRLNNLLATHQSLENERSLADGEARRKAQDKIDVLERELSETQRKLSNEVGENKELQMRKEFETKQLQSRIDELLASLSQLREEHVGIKTTKEHLQARVDELTVELRNAEERVGRLQPRPTPRSNLAVDTSQREQELEAQVGELTSDISDVKRDLDLATTQLANAKEQAEQYRQLSQGSEEALEDLRASQDQYRQEMELLISEKDGRIKELEQRIDDVCAELSRSNSELSALRDSQAEVTRRHEDEKNIIQEELNRLREESAKHAEATRYHQQDLRAQADIATKAQQDYEQELVKHAEAARLVQQLRGEYNELKSQTASLRAEAESARMTLAQSESSWDEQRQKLDQEMADLLARREDVNKQNKLLHEQLEGLTAQVSAMGQSHAEGDGDEGMSPVPVGDALGGLRELNSYLRREKEILEVQYDLKTQESKRLHQQLQYVQGQLDETRLKLDQERAQASQAGRGSLAHKDLMEKLNELNLYRESSAALRSENGQLKDQVAEKGKLVEELEAKIQPLEAEIDNLNTTKSYLEAEIKQIQDDRDRWQKRTESILTKYGRVDPEEMETLKKTIEELTQERDALKEGEQPLQTKVTELEQLLESERESWANSRSRMTDQFKERSKRLTGEKNELMQRNIDLNEKVTALTEELEQARKLTEAAVGERTEMEQQAEGLRQETEELRQQAQPSAPAQHVQSAEVTQQLEERLANIQKELESVTAQKLGAEQVVERLRTEMQAAMAERDEAKQQLQRAEASQEQSAKATEQIDQRPGSSGGQVPAGAPLISAEEKAALEAKVAEAEAKAVEFEEKANEVETRLQQTIKERCDKMRDSLNVKLKESRAKMDEQFKQKDEEFKLRLEQEKLVWQAENAASKSGPSEKEPSTPAKDTHAASTPAPGSTLTELSQLDDAEIRQFLSTNSTVKSIIGANIKKRLEVENERTKADVEAKIAAAREQAQLMESKKSVLRLNIANNKVATATTKLGIVEKAASETPQRPVVEVWEELKKVKGPPGAGTGAGAAPEAPETPVKAASTGTRGTAASSPAPATQATATSTATTTAAAAAAAETATETPAAPPQSAQATPSQLPPKPDPPTNFAPLNEQQHIQAQGAPRSSIPMLRGNAGRGRGAAARGAHDGAGGNQFGRGRGRGFNPNASDFQPGMKRPRGDGDGGRGTKRARGS</sequence>
<name>A0A2C5XWY5_9HYPO</name>
<evidence type="ECO:0000259" key="8">
    <source>
        <dbReference type="Pfam" id="PF25785"/>
    </source>
</evidence>
<dbReference type="EMBL" id="NJET01000121">
    <property type="protein sequence ID" value="PHH60967.1"/>
    <property type="molecule type" value="Genomic_DNA"/>
</dbReference>
<reference evidence="9 10" key="1">
    <citation type="submission" date="2017-06" db="EMBL/GenBank/DDBJ databases">
        <title>Ant-infecting Ophiocordyceps genomes reveal a high diversity of potential behavioral manipulation genes and a possible major role for enterotoxins.</title>
        <authorList>
            <person name="De Bekker C."/>
            <person name="Evans H.C."/>
            <person name="Brachmann A."/>
            <person name="Hughes D.P."/>
        </authorList>
    </citation>
    <scope>NUCLEOTIDE SEQUENCE [LARGE SCALE GENOMIC DNA]</scope>
    <source>
        <strain evidence="9 10">Map64</strain>
    </source>
</reference>
<feature type="region of interest" description="Disordered" evidence="5">
    <location>
        <begin position="658"/>
        <end position="687"/>
    </location>
</feature>
<evidence type="ECO:0000256" key="3">
    <source>
        <dbReference type="ARBA" id="ARBA00023242"/>
    </source>
</evidence>
<evidence type="ECO:0000259" key="7">
    <source>
        <dbReference type="Pfam" id="PF25481"/>
    </source>
</evidence>
<feature type="compositionally biased region" description="Basic and acidic residues" evidence="5">
    <location>
        <begin position="1707"/>
        <end position="1720"/>
    </location>
</feature>
<dbReference type="OrthoDB" id="343070at2759"/>
<feature type="coiled-coil region" evidence="4">
    <location>
        <begin position="192"/>
        <end position="279"/>
    </location>
</feature>
<feature type="coiled-coil region" evidence="4">
    <location>
        <begin position="66"/>
        <end position="135"/>
    </location>
</feature>
<dbReference type="InterPro" id="IPR012929">
    <property type="entry name" value="Nucleoprot-TPR/MLP1-2_dom"/>
</dbReference>
<dbReference type="Gene3D" id="1.10.287.1490">
    <property type="match status" value="1"/>
</dbReference>
<dbReference type="GO" id="GO:0006606">
    <property type="term" value="P:protein import into nucleus"/>
    <property type="evidence" value="ECO:0007669"/>
    <property type="project" value="InterPro"/>
</dbReference>
<feature type="region of interest" description="Disordered" evidence="5">
    <location>
        <begin position="1831"/>
        <end position="2010"/>
    </location>
</feature>
<feature type="region of interest" description="Disordered" evidence="5">
    <location>
        <begin position="1569"/>
        <end position="1615"/>
    </location>
</feature>
<feature type="coiled-coil region" evidence="4">
    <location>
        <begin position="581"/>
        <end position="648"/>
    </location>
</feature>
<dbReference type="GO" id="GO:0005643">
    <property type="term" value="C:nuclear pore"/>
    <property type="evidence" value="ECO:0007669"/>
    <property type="project" value="TreeGrafter"/>
</dbReference>
<feature type="domain" description="Nucleoprotein TPR/MPL1" evidence="7">
    <location>
        <begin position="184"/>
        <end position="261"/>
    </location>
</feature>
<dbReference type="STRING" id="1399860.A0A2C5XWY5"/>
<feature type="domain" description="Nucleoprotein TPR/MLP1-2" evidence="6">
    <location>
        <begin position="1078"/>
        <end position="1205"/>
    </location>
</feature>
<dbReference type="Proteomes" id="UP000226192">
    <property type="component" value="Unassembled WGS sequence"/>
</dbReference>
<feature type="coiled-coil region" evidence="4">
    <location>
        <begin position="1325"/>
        <end position="1416"/>
    </location>
</feature>
<feature type="domain" description="NUA/TPR/MLP1-2-like" evidence="8">
    <location>
        <begin position="495"/>
        <end position="606"/>
    </location>
</feature>
<comment type="subcellular location">
    <subcellularLocation>
        <location evidence="1">Nucleus</location>
    </subcellularLocation>
</comment>
<dbReference type="GO" id="GO:0006406">
    <property type="term" value="P:mRNA export from nucleus"/>
    <property type="evidence" value="ECO:0007669"/>
    <property type="project" value="TreeGrafter"/>
</dbReference>
<evidence type="ECO:0000256" key="4">
    <source>
        <dbReference type="SAM" id="Coils"/>
    </source>
</evidence>
<feature type="compositionally biased region" description="Pro residues" evidence="5">
    <location>
        <begin position="1915"/>
        <end position="1925"/>
    </location>
</feature>
<feature type="compositionally biased region" description="Basic and acidic residues" evidence="5">
    <location>
        <begin position="1489"/>
        <end position="1498"/>
    </location>
</feature>
<dbReference type="PANTHER" id="PTHR18898:SF2">
    <property type="entry name" value="NUCLEOPROTEIN TPR"/>
    <property type="match status" value="1"/>
</dbReference>
<evidence type="ECO:0000256" key="2">
    <source>
        <dbReference type="ARBA" id="ARBA00023054"/>
    </source>
</evidence>
<feature type="compositionally biased region" description="Basic and acidic residues" evidence="5">
    <location>
        <begin position="666"/>
        <end position="677"/>
    </location>
</feature>
<dbReference type="Pfam" id="PF25785">
    <property type="entry name" value="TPR"/>
    <property type="match status" value="1"/>
</dbReference>
<gene>
    <name evidence="9" type="ORF">CDD81_982</name>
</gene>
<comment type="caution">
    <text evidence="9">The sequence shown here is derived from an EMBL/GenBank/DDBJ whole genome shotgun (WGS) entry which is preliminary data.</text>
</comment>
<dbReference type="Pfam" id="PF07926">
    <property type="entry name" value="TPR_MLP1_2"/>
    <property type="match status" value="1"/>
</dbReference>
<feature type="coiled-coil region" evidence="4">
    <location>
        <begin position="689"/>
        <end position="769"/>
    </location>
</feature>
<keyword evidence="10" id="KW-1185">Reference proteome</keyword>
<dbReference type="InterPro" id="IPR057577">
    <property type="entry name" value="Nucleoprot-TPR/MLP1_dom"/>
</dbReference>
<feature type="compositionally biased region" description="Polar residues" evidence="5">
    <location>
        <begin position="1514"/>
        <end position="1530"/>
    </location>
</feature>
<feature type="compositionally biased region" description="Polar residues" evidence="5">
    <location>
        <begin position="368"/>
        <end position="391"/>
    </location>
</feature>
<evidence type="ECO:0000256" key="1">
    <source>
        <dbReference type="ARBA" id="ARBA00004123"/>
    </source>
</evidence>
<dbReference type="InterPro" id="IPR057974">
    <property type="entry name" value="NUA/TPR/MLP1-2-like_dom"/>
</dbReference>
<feature type="coiled-coil region" evidence="4">
    <location>
        <begin position="1620"/>
        <end position="1654"/>
    </location>
</feature>
<organism evidence="9 10">
    <name type="scientific">Ophiocordyceps australis</name>
    <dbReference type="NCBI Taxonomy" id="1399860"/>
    <lineage>
        <taxon>Eukaryota</taxon>
        <taxon>Fungi</taxon>
        <taxon>Dikarya</taxon>
        <taxon>Ascomycota</taxon>
        <taxon>Pezizomycotina</taxon>
        <taxon>Sordariomycetes</taxon>
        <taxon>Hypocreomycetidae</taxon>
        <taxon>Hypocreales</taxon>
        <taxon>Ophiocordycipitaceae</taxon>
        <taxon>Ophiocordyceps</taxon>
    </lineage>
</organism>
<evidence type="ECO:0000313" key="9">
    <source>
        <dbReference type="EMBL" id="PHH60967.1"/>
    </source>
</evidence>
<dbReference type="Pfam" id="PF25481">
    <property type="entry name" value="Nucleoprot-TPR"/>
    <property type="match status" value="1"/>
</dbReference>
<feature type="region of interest" description="Disordered" evidence="5">
    <location>
        <begin position="1698"/>
        <end position="1731"/>
    </location>
</feature>
<evidence type="ECO:0000259" key="6">
    <source>
        <dbReference type="Pfam" id="PF07926"/>
    </source>
</evidence>
<keyword evidence="3" id="KW-0539">Nucleus</keyword>
<feature type="coiled-coil region" evidence="4">
    <location>
        <begin position="425"/>
        <end position="483"/>
    </location>
</feature>
<feature type="compositionally biased region" description="Low complexity" evidence="5">
    <location>
        <begin position="1848"/>
        <end position="1914"/>
    </location>
</feature>
<feature type="compositionally biased region" description="Polar residues" evidence="5">
    <location>
        <begin position="1578"/>
        <end position="1593"/>
    </location>
</feature>
<feature type="region of interest" description="Disordered" evidence="5">
    <location>
        <begin position="1489"/>
        <end position="1530"/>
    </location>
</feature>
<feature type="region of interest" description="Disordered" evidence="5">
    <location>
        <begin position="368"/>
        <end position="393"/>
    </location>
</feature>
<keyword evidence="2 4" id="KW-0175">Coiled coil</keyword>
<dbReference type="GO" id="GO:0017056">
    <property type="term" value="F:structural constituent of nuclear pore"/>
    <property type="evidence" value="ECO:0007669"/>
    <property type="project" value="TreeGrafter"/>
</dbReference>
<evidence type="ECO:0000256" key="5">
    <source>
        <dbReference type="SAM" id="MobiDB-lite"/>
    </source>
</evidence>
<evidence type="ECO:0000313" key="10">
    <source>
        <dbReference type="Proteomes" id="UP000226192"/>
    </source>
</evidence>
<feature type="coiled-coil region" evidence="4">
    <location>
        <begin position="1761"/>
        <end position="1792"/>
    </location>
</feature>
<dbReference type="PANTHER" id="PTHR18898">
    <property type="entry name" value="NUCLEOPROTEIN TPR-RELATED"/>
    <property type="match status" value="1"/>
</dbReference>
<protein>
    <submittedName>
        <fullName evidence="9">Uncharacterized protein</fullName>
    </submittedName>
</protein>
<proteinExistence type="predicted"/>
<accession>A0A2C5XWY5</accession>
<feature type="region of interest" description="Disordered" evidence="5">
    <location>
        <begin position="944"/>
        <end position="964"/>
    </location>
</feature>